<gene>
    <name evidence="2" type="ORF">TMU3MR103_0702</name>
</gene>
<dbReference type="EMBL" id="JPVT01000065">
    <property type="protein sequence ID" value="KFN91980.1"/>
    <property type="molecule type" value="Genomic_DNA"/>
</dbReference>
<feature type="region of interest" description="Disordered" evidence="1">
    <location>
        <begin position="38"/>
        <end position="66"/>
    </location>
</feature>
<evidence type="ECO:0000256" key="1">
    <source>
        <dbReference type="SAM" id="MobiDB-lite"/>
    </source>
</evidence>
<dbReference type="AlphaFoldDB" id="A0A091C5N2"/>
<evidence type="ECO:0000313" key="2">
    <source>
        <dbReference type="EMBL" id="KFN91980.1"/>
    </source>
</evidence>
<sequence length="66" mass="7880">MSTRAYRQGYKDGENELGKTEQPEQAYIQEKEQEIERLEKVSDSVRENQEREPVKNFDPYTGEKLR</sequence>
<evidence type="ECO:0000313" key="3">
    <source>
        <dbReference type="Proteomes" id="UP000029381"/>
    </source>
</evidence>
<dbReference type="PATRIC" id="fig|1302648.3.peg.682"/>
<reference evidence="2 3" key="1">
    <citation type="submission" date="2014-08" db="EMBL/GenBank/DDBJ databases">
        <title>Genome sequence of Tetragenococcus muriaticus.</title>
        <authorList>
            <person name="Chuea-nongthon C."/>
            <person name="Rodtong S."/>
            <person name="Yongsawatdigul J."/>
            <person name="Steele J.L."/>
            <person name="Liu X.-y."/>
            <person name="Speers J."/>
            <person name="Glasner J.D."/>
            <person name="Neeno-Eckwall E.C."/>
        </authorList>
    </citation>
    <scope>NUCLEOTIDE SEQUENCE [LARGE SCALE GENOMIC DNA]</scope>
    <source>
        <strain evidence="2 3">3MR10-3</strain>
    </source>
</reference>
<dbReference type="RefSeq" id="WP_156095883.1">
    <property type="nucleotide sequence ID" value="NZ_JPVT01000065.1"/>
</dbReference>
<comment type="caution">
    <text evidence="2">The sequence shown here is derived from an EMBL/GenBank/DDBJ whole genome shotgun (WGS) entry which is preliminary data.</text>
</comment>
<feature type="compositionally biased region" description="Basic and acidic residues" evidence="1">
    <location>
        <begin position="9"/>
        <end position="22"/>
    </location>
</feature>
<proteinExistence type="predicted"/>
<organism evidence="2 3">
    <name type="scientific">Tetragenococcus muriaticus 3MR10-3</name>
    <dbReference type="NCBI Taxonomy" id="1302648"/>
    <lineage>
        <taxon>Bacteria</taxon>
        <taxon>Bacillati</taxon>
        <taxon>Bacillota</taxon>
        <taxon>Bacilli</taxon>
        <taxon>Lactobacillales</taxon>
        <taxon>Enterococcaceae</taxon>
        <taxon>Tetragenococcus</taxon>
    </lineage>
</organism>
<protein>
    <submittedName>
        <fullName evidence="2">Uncharacterized protein</fullName>
    </submittedName>
</protein>
<accession>A0A091C5N2</accession>
<name>A0A091C5N2_9ENTE</name>
<dbReference type="Proteomes" id="UP000029381">
    <property type="component" value="Unassembled WGS sequence"/>
</dbReference>
<keyword evidence="3" id="KW-1185">Reference proteome</keyword>
<feature type="region of interest" description="Disordered" evidence="1">
    <location>
        <begin position="1"/>
        <end position="24"/>
    </location>
</feature>